<protein>
    <submittedName>
        <fullName evidence="1">Uncharacterized protein</fullName>
    </submittedName>
</protein>
<keyword evidence="2" id="KW-1185">Reference proteome</keyword>
<dbReference type="EMBL" id="SRYA01000004">
    <property type="protein sequence ID" value="TGY97776.1"/>
    <property type="molecule type" value="Genomic_DNA"/>
</dbReference>
<accession>A0AC61S0X2</accession>
<evidence type="ECO:0000313" key="2">
    <source>
        <dbReference type="Proteomes" id="UP000304953"/>
    </source>
</evidence>
<name>A0AC61S0X2_9FIRM</name>
<gene>
    <name evidence="1" type="ORF">E5329_02670</name>
</gene>
<comment type="caution">
    <text evidence="1">The sequence shown here is derived from an EMBL/GenBank/DDBJ whole genome shotgun (WGS) entry which is preliminary data.</text>
</comment>
<organism evidence="1 2">
    <name type="scientific">Petralouisia muris</name>
    <dbReference type="NCBI Taxonomy" id="3032872"/>
    <lineage>
        <taxon>Bacteria</taxon>
        <taxon>Bacillati</taxon>
        <taxon>Bacillota</taxon>
        <taxon>Clostridia</taxon>
        <taxon>Lachnospirales</taxon>
        <taxon>Lachnospiraceae</taxon>
        <taxon>Petralouisia</taxon>
    </lineage>
</organism>
<reference evidence="1" key="1">
    <citation type="submission" date="2019-04" db="EMBL/GenBank/DDBJ databases">
        <title>Microbes associate with the intestines of laboratory mice.</title>
        <authorList>
            <person name="Navarre W."/>
            <person name="Wong E."/>
            <person name="Huang K."/>
            <person name="Tropini C."/>
            <person name="Ng K."/>
            <person name="Yu B."/>
        </authorList>
    </citation>
    <scope>NUCLEOTIDE SEQUENCE</scope>
    <source>
        <strain evidence="1">NM01_1-7b</strain>
    </source>
</reference>
<dbReference type="Proteomes" id="UP000304953">
    <property type="component" value="Unassembled WGS sequence"/>
</dbReference>
<evidence type="ECO:0000313" key="1">
    <source>
        <dbReference type="EMBL" id="TGY97776.1"/>
    </source>
</evidence>
<proteinExistence type="predicted"/>
<sequence>MKQRLLKWVTTLSSCIVLLLLCGINVHAAEYSISTNDSWIEGSTEEKGVNYYVFTIPSAGRVTVTFQSYTLGGRCYLLDKDLVKEYTNLAQSGSVTSPSTGKFSIDLEAGAYSLKVFGDHYGNKYASSYRVKASFVPAHNNEKEPNNDFETAMPLANGTLVKGFFSADDGIDFYRFSIGEGANIRTTVSRGTLGKYDFSVWDSDLMEVDSYGTYEQTRTWEKYLAPGTYYIKLSKFSYGDNRTGTYTLKWEGFTYVKSIQLKKSTLVLEKGKSYSLLQSISPASANNKNIQWTSDNTSVARVDSHGKVTANGIGAATIKAAAMDGSEVEATCQIVVKPAKTKITKCKRTRDRNVYVKVKAQKNVSGIQYQMSRSRNFKGKKSSYYAGATETSATTAALKKNKTYYFRARMYIDYGGKRYYGAWSQTKKVKTGKRTMLTGYYSWRSI</sequence>